<dbReference type="InterPro" id="IPR011050">
    <property type="entry name" value="Pectin_lyase_fold/virulence"/>
</dbReference>
<reference evidence="2 3" key="1">
    <citation type="submission" date="2019-07" db="EMBL/GenBank/DDBJ databases">
        <title>Rufibacter sp. nov., isolated from lake sediment.</title>
        <authorList>
            <person name="Qu J.-H."/>
        </authorList>
    </citation>
    <scope>NUCLEOTIDE SEQUENCE [LARGE SCALE GENOMIC DNA]</scope>
    <source>
        <strain evidence="2 3">NBS58-1</strain>
    </source>
</reference>
<dbReference type="Proteomes" id="UP000324133">
    <property type="component" value="Unassembled WGS sequence"/>
</dbReference>
<gene>
    <name evidence="2" type="ORF">FOA19_21965</name>
</gene>
<dbReference type="SUPFAM" id="SSF51126">
    <property type="entry name" value="Pectin lyase-like"/>
    <property type="match status" value="1"/>
</dbReference>
<organism evidence="2 3">
    <name type="scientific">Rufibacter hautae</name>
    <dbReference type="NCBI Taxonomy" id="2595005"/>
    <lineage>
        <taxon>Bacteria</taxon>
        <taxon>Pseudomonadati</taxon>
        <taxon>Bacteroidota</taxon>
        <taxon>Cytophagia</taxon>
        <taxon>Cytophagales</taxon>
        <taxon>Hymenobacteraceae</taxon>
        <taxon>Rufibacter</taxon>
    </lineage>
</organism>
<dbReference type="AlphaFoldDB" id="A0A5B6TBQ4"/>
<dbReference type="Pfam" id="PF19815">
    <property type="entry name" value="DUF6298"/>
    <property type="match status" value="1"/>
</dbReference>
<feature type="domain" description="DUF6298" evidence="1">
    <location>
        <begin position="487"/>
        <end position="887"/>
    </location>
</feature>
<dbReference type="Gene3D" id="2.160.20.10">
    <property type="entry name" value="Single-stranded right-handed beta-helix, Pectin lyase-like"/>
    <property type="match status" value="1"/>
</dbReference>
<proteinExistence type="predicted"/>
<dbReference type="InterPro" id="IPR012334">
    <property type="entry name" value="Pectin_lyas_fold"/>
</dbReference>
<evidence type="ECO:0000313" key="3">
    <source>
        <dbReference type="Proteomes" id="UP000324133"/>
    </source>
</evidence>
<dbReference type="InterPro" id="IPR046265">
    <property type="entry name" value="DUF6298"/>
</dbReference>
<dbReference type="RefSeq" id="WP_149092981.1">
    <property type="nucleotide sequence ID" value="NZ_VKKY01000003.1"/>
</dbReference>
<comment type="caution">
    <text evidence="2">The sequence shown here is derived from an EMBL/GenBank/DDBJ whole genome shotgun (WGS) entry which is preliminary data.</text>
</comment>
<sequence length="1006" mass="112010">MTGNLCRMVCFMAVFWFLAPKCEAQKLQKKDVEAVKIDFSFAGYQASNAPPPIVPVVLQVQPSGGDDTKLLQGALDYLGKLPMQENGFRGALYLQEGRYQVAGQLQITKAGIVIRGGGNPAKTVLIATGNGRRTLLKIGQEDTVAVVSKAIKVTGEVPTGGRVLTLENVADLQVGDHVQVNRPSTAPWIADLGMNKAEGMFVAVRGLRWPVGSRDLTWDQTITQLDPAKKQITLNAPITTALEPYYGGGTVQKVTSKNLVHSVGLEGFTLESAYDKTNPSDEEHAWIGIQVDHAQDVWVREVTARHFVSSAIRVGPRARQVSILWCRSEKPVSEIGGYRRMSFLVEGQQVLVENCTADAGLIDFAVGFCAAGPNVFLNCKATNALGASGSFESWASGVLYENVSIEGADLRLTHDFERAQAGGWTAANSVIWNAKARKVEAEGPRDYSNRMVSAGYSLYGLQVEKRLGRQGTAKKPVTAFNKQALSSQVKEFTLQDLGAESALDKKTTHPLQIINGRFVMDRKVLWSGTVGDQFWRGQAFPGGELNSGVSLTRFVPGKDGPGLTEILPKLAQNMVSQDNRFYQAMTGLWYDRRRDDHSVSPRADGNVWAPFYEMPWARSGKGKAWNGLSKFDLTKFNPWYFTRLKEFARLCDEQGLVLYYSLYNTHNLLEYVTHWVDYPWRPTNAIQKINVPEPLPVEPWARLHLGNEFYDPENPSLRELHRTHIFKVLDELGTAENVIFNLGFQFTGPLAFQRFFLQTIAEWETQHHRNVRVVLTTSKDITDAILSDPALAKQVEVIDTRYWQYRPEGLFSNSDSLWAPPGGTNQSYREMVSEAFLQASDYPLPTTQELMYRQVREYTDKFPNKAVIAIANDISPIPALMAGGAQVVMGSPQKRGNGRVTFPTFVQEHLADKLMQLKPHDTLLKNPAQNWCLENADRSTLLLYSLSGPDISFSQKLPSQTLSGIWYDPLSERTFPFDPEMSLSKGKSIRKPSAGNWLLLLTTKEK</sequence>
<accession>A0A5B6TBQ4</accession>
<protein>
    <recommendedName>
        <fullName evidence="1">DUF6298 domain-containing protein</fullName>
    </recommendedName>
</protein>
<evidence type="ECO:0000313" key="2">
    <source>
        <dbReference type="EMBL" id="KAA3437040.1"/>
    </source>
</evidence>
<name>A0A5B6TBQ4_9BACT</name>
<keyword evidence="3" id="KW-1185">Reference proteome</keyword>
<dbReference type="OrthoDB" id="5488826at2"/>
<evidence type="ECO:0000259" key="1">
    <source>
        <dbReference type="Pfam" id="PF19815"/>
    </source>
</evidence>
<dbReference type="EMBL" id="VKKY01000003">
    <property type="protein sequence ID" value="KAA3437040.1"/>
    <property type="molecule type" value="Genomic_DNA"/>
</dbReference>